<dbReference type="EMBL" id="MHJG01000005">
    <property type="protein sequence ID" value="OGY64299.1"/>
    <property type="molecule type" value="Genomic_DNA"/>
</dbReference>
<name>A0A1G1ZIP4_9BACT</name>
<dbReference type="Proteomes" id="UP000177960">
    <property type="component" value="Unassembled WGS sequence"/>
</dbReference>
<reference evidence="1 2" key="1">
    <citation type="journal article" date="2016" name="Nat. Commun.">
        <title>Thousands of microbial genomes shed light on interconnected biogeochemical processes in an aquifer system.</title>
        <authorList>
            <person name="Anantharaman K."/>
            <person name="Brown C.T."/>
            <person name="Hug L.A."/>
            <person name="Sharon I."/>
            <person name="Castelle C.J."/>
            <person name="Probst A.J."/>
            <person name="Thomas B.C."/>
            <person name="Singh A."/>
            <person name="Wilkins M.J."/>
            <person name="Karaoz U."/>
            <person name="Brodie E.L."/>
            <person name="Williams K.H."/>
            <person name="Hubbard S.S."/>
            <person name="Banfield J.F."/>
        </authorList>
    </citation>
    <scope>NUCLEOTIDE SEQUENCE [LARGE SCALE GENOMIC DNA]</scope>
</reference>
<evidence type="ECO:0000313" key="1">
    <source>
        <dbReference type="EMBL" id="OGY64299.1"/>
    </source>
</evidence>
<dbReference type="AlphaFoldDB" id="A0A1G1ZIP4"/>
<sequence length="72" mass="8469">MRLRLQTIEFQGLKILKNETTRYRVLESLNTPNKIQPREHSMGGGMDGALYIKEKYYIRYADDFAILSDSRN</sequence>
<comment type="caution">
    <text evidence="1">The sequence shown here is derived from an EMBL/GenBank/DDBJ whole genome shotgun (WGS) entry which is preliminary data.</text>
</comment>
<gene>
    <name evidence="1" type="ORF">A3B92_00745</name>
</gene>
<protein>
    <submittedName>
        <fullName evidence="1">Uncharacterized protein</fullName>
    </submittedName>
</protein>
<proteinExistence type="predicted"/>
<evidence type="ECO:0000313" key="2">
    <source>
        <dbReference type="Proteomes" id="UP000177960"/>
    </source>
</evidence>
<accession>A0A1G1ZIP4</accession>
<organism evidence="1 2">
    <name type="scientific">Candidatus Harrisonbacteria bacterium RIFCSPHIGHO2_02_FULL_42_16</name>
    <dbReference type="NCBI Taxonomy" id="1798404"/>
    <lineage>
        <taxon>Bacteria</taxon>
        <taxon>Candidatus Harrisoniibacteriota</taxon>
    </lineage>
</organism>
<dbReference type="STRING" id="1798404.A3B92_00745"/>